<dbReference type="eggNOG" id="COG0663">
    <property type="taxonomic scope" value="Bacteria"/>
</dbReference>
<proteinExistence type="predicted"/>
<dbReference type="EMBL" id="CP000859">
    <property type="protein sequence ID" value="ABW67009.1"/>
    <property type="molecule type" value="Genomic_DNA"/>
</dbReference>
<evidence type="ECO:0000313" key="1">
    <source>
        <dbReference type="EMBL" id="ABW67009.1"/>
    </source>
</evidence>
<dbReference type="Proteomes" id="UP000008561">
    <property type="component" value="Chromosome"/>
</dbReference>
<reference evidence="1 2" key="1">
    <citation type="submission" date="2007-10" db="EMBL/GenBank/DDBJ databases">
        <title>Complete sequence of Desulfococcus oleovorans Hxd3.</title>
        <authorList>
            <consortium name="US DOE Joint Genome Institute"/>
            <person name="Copeland A."/>
            <person name="Lucas S."/>
            <person name="Lapidus A."/>
            <person name="Barry K."/>
            <person name="Glavina del Rio T."/>
            <person name="Dalin E."/>
            <person name="Tice H."/>
            <person name="Pitluck S."/>
            <person name="Kiss H."/>
            <person name="Brettin T."/>
            <person name="Bruce D."/>
            <person name="Detter J.C."/>
            <person name="Han C."/>
            <person name="Schmutz J."/>
            <person name="Larimer F."/>
            <person name="Land M."/>
            <person name="Hauser L."/>
            <person name="Kyrpides N."/>
            <person name="Kim E."/>
            <person name="Wawrik B."/>
            <person name="Richardson P."/>
        </authorList>
    </citation>
    <scope>NUCLEOTIDE SEQUENCE [LARGE SCALE GENOMIC DNA]</scope>
    <source>
        <strain evidence="2">DSM 6200 / JCM 39069 / Hxd3</strain>
    </source>
</reference>
<dbReference type="CDD" id="cd04645">
    <property type="entry name" value="LbH_gamma_CA_like"/>
    <property type="match status" value="1"/>
</dbReference>
<dbReference type="SUPFAM" id="SSF51161">
    <property type="entry name" value="Trimeric LpxA-like enzymes"/>
    <property type="match status" value="1"/>
</dbReference>
<keyword evidence="2" id="KW-1185">Reference proteome</keyword>
<dbReference type="InterPro" id="IPR011004">
    <property type="entry name" value="Trimer_LpxA-like_sf"/>
</dbReference>
<dbReference type="PANTHER" id="PTHR13061:SF29">
    <property type="entry name" value="GAMMA CARBONIC ANHYDRASE-LIKE 1, MITOCHONDRIAL-RELATED"/>
    <property type="match status" value="1"/>
</dbReference>
<organism evidence="1 2">
    <name type="scientific">Desulfosudis oleivorans (strain DSM 6200 / JCM 39069 / Hxd3)</name>
    <name type="common">Desulfococcus oleovorans</name>
    <dbReference type="NCBI Taxonomy" id="96561"/>
    <lineage>
        <taxon>Bacteria</taxon>
        <taxon>Pseudomonadati</taxon>
        <taxon>Thermodesulfobacteriota</taxon>
        <taxon>Desulfobacteria</taxon>
        <taxon>Desulfobacterales</taxon>
        <taxon>Desulfosudaceae</taxon>
        <taxon>Desulfosudis</taxon>
    </lineage>
</organism>
<sequence length="175" mass="18769">MHKQDTGILRPRIHESVFIAPGARIYGDVVVGPGASVWFNAVVRADEGRIEIGADTNIQDNVTIHSDLGAPVIIGDRVTVGHGAVIRGCRIGEDVMIGMNATIMSHVEIGAHSVVGAGAFIPYHKSFPPGSMIVGSPARLVRQLTEEELTFNQTAIDIYKELVERYRAGEITGVS</sequence>
<dbReference type="InterPro" id="IPR047324">
    <property type="entry name" value="LbH_gamma_CA-like"/>
</dbReference>
<dbReference type="KEGG" id="dol:Dole_1203"/>
<accession>A8ZXQ1</accession>
<evidence type="ECO:0000313" key="2">
    <source>
        <dbReference type="Proteomes" id="UP000008561"/>
    </source>
</evidence>
<dbReference type="STRING" id="96561.Dole_1203"/>
<dbReference type="InterPro" id="IPR050484">
    <property type="entry name" value="Transf_Hexapept/Carb_Anhydrase"/>
</dbReference>
<protein>
    <submittedName>
        <fullName evidence="1">Putative regulator</fullName>
    </submittedName>
</protein>
<dbReference type="Pfam" id="PF00132">
    <property type="entry name" value="Hexapep"/>
    <property type="match status" value="2"/>
</dbReference>
<name>A8ZXQ1_DESOH</name>
<dbReference type="OrthoDB" id="9803036at2"/>
<dbReference type="Gene3D" id="2.160.10.10">
    <property type="entry name" value="Hexapeptide repeat proteins"/>
    <property type="match status" value="1"/>
</dbReference>
<dbReference type="InterPro" id="IPR001451">
    <property type="entry name" value="Hexapep"/>
</dbReference>
<dbReference type="AlphaFoldDB" id="A8ZXQ1"/>
<dbReference type="HOGENOM" id="CLU_064827_4_1_7"/>
<dbReference type="RefSeq" id="WP_012174627.1">
    <property type="nucleotide sequence ID" value="NC_009943.1"/>
</dbReference>
<gene>
    <name evidence="1" type="ordered locus">Dole_1203</name>
</gene>
<dbReference type="PANTHER" id="PTHR13061">
    <property type="entry name" value="DYNACTIN SUBUNIT P25"/>
    <property type="match status" value="1"/>
</dbReference>